<keyword evidence="2" id="KW-0576">Peroxisome</keyword>
<evidence type="ECO:0000256" key="2">
    <source>
        <dbReference type="ARBA" id="ARBA00023140"/>
    </source>
</evidence>
<accession>A0A0N1IJQ7</accession>
<evidence type="ECO:0000256" key="1">
    <source>
        <dbReference type="ARBA" id="ARBA00023136"/>
    </source>
</evidence>
<evidence type="ECO:0000313" key="5">
    <source>
        <dbReference type="Proteomes" id="UP000038009"/>
    </source>
</evidence>
<dbReference type="Proteomes" id="UP000038009">
    <property type="component" value="Unassembled WGS sequence"/>
</dbReference>
<keyword evidence="1" id="KW-0472">Membrane</keyword>
<comment type="caution">
    <text evidence="4">The sequence shown here is derived from an EMBL/GenBank/DDBJ whole genome shotgun (WGS) entry which is preliminary data.</text>
</comment>
<proteinExistence type="predicted"/>
<dbReference type="OrthoDB" id="269398at2759"/>
<evidence type="ECO:0000313" key="4">
    <source>
        <dbReference type="EMBL" id="KPI85355.1"/>
    </source>
</evidence>
<dbReference type="PANTHER" id="PTHR42266:SF1">
    <property type="entry name" value="GIM5B PROTEIN"/>
    <property type="match status" value="1"/>
</dbReference>
<dbReference type="GO" id="GO:0005778">
    <property type="term" value="C:peroxisomal membrane"/>
    <property type="evidence" value="ECO:0007669"/>
    <property type="project" value="UniProtKB-SubCell"/>
</dbReference>
<dbReference type="Pfam" id="PF05648">
    <property type="entry name" value="PEX11"/>
    <property type="match status" value="1"/>
</dbReference>
<gene>
    <name evidence="4" type="ORF">ABL78_5579</name>
</gene>
<sequence>MSAAVSAYLNNTGDRDKVMAIVQFLPMALAGVVNEAGCPTLSKSLSNLSAMADGYRAITRLALLFDALSKPKLNALMKPSGDVLIDRMDQLGHLSHVFFCMFENTAVLASRGVYPKSLSRLGACAVTCWFYTLLSGLVREAYVLTQKKMTSEEQKRHIITTVKLSCFFVFAMTCIPKGGPQLLEDVRGPLVPLHKTLQLIAPKHLELNDSIRGLLGLIASICDFY</sequence>
<dbReference type="InterPro" id="IPR008733">
    <property type="entry name" value="PEX11"/>
</dbReference>
<dbReference type="PANTHER" id="PTHR42266">
    <property type="entry name" value="GIM5B PROTEIN"/>
    <property type="match status" value="1"/>
</dbReference>
<evidence type="ECO:0000256" key="3">
    <source>
        <dbReference type="ARBA" id="ARBA00046271"/>
    </source>
</evidence>
<dbReference type="EMBL" id="LJSK01000192">
    <property type="protein sequence ID" value="KPI85355.1"/>
    <property type="molecule type" value="Genomic_DNA"/>
</dbReference>
<dbReference type="AlphaFoldDB" id="A0A0N1IJQ7"/>
<dbReference type="GO" id="GO:0016559">
    <property type="term" value="P:peroxisome fission"/>
    <property type="evidence" value="ECO:0007669"/>
    <property type="project" value="InterPro"/>
</dbReference>
<reference evidence="4 5" key="1">
    <citation type="journal article" date="2015" name="PLoS Pathog.">
        <title>Leptomonas seymouri: Adaptations to the Dixenous Life Cycle Analyzed by Genome Sequencing, Transcriptome Profiling and Co-infection with Leishmania donovani.</title>
        <authorList>
            <person name="Kraeva N."/>
            <person name="Butenko A."/>
            <person name="Hlavacova J."/>
            <person name="Kostygov A."/>
            <person name="Myskova J."/>
            <person name="Grybchuk D."/>
            <person name="Lestinova T."/>
            <person name="Votypka J."/>
            <person name="Volf P."/>
            <person name="Opperdoes F."/>
            <person name="Flegontov P."/>
            <person name="Lukes J."/>
            <person name="Yurchenko V."/>
        </authorList>
    </citation>
    <scope>NUCLEOTIDE SEQUENCE [LARGE SCALE GENOMIC DNA]</scope>
    <source>
        <strain evidence="4 5">ATCC 30220</strain>
    </source>
</reference>
<comment type="subcellular location">
    <subcellularLocation>
        <location evidence="3">Peroxisome membrane</location>
    </subcellularLocation>
</comment>
<organism evidence="4 5">
    <name type="scientific">Leptomonas seymouri</name>
    <dbReference type="NCBI Taxonomy" id="5684"/>
    <lineage>
        <taxon>Eukaryota</taxon>
        <taxon>Discoba</taxon>
        <taxon>Euglenozoa</taxon>
        <taxon>Kinetoplastea</taxon>
        <taxon>Metakinetoplastina</taxon>
        <taxon>Trypanosomatida</taxon>
        <taxon>Trypanosomatidae</taxon>
        <taxon>Leishmaniinae</taxon>
        <taxon>Leptomonas</taxon>
    </lineage>
</organism>
<dbReference type="OMA" id="MTCIPKG"/>
<dbReference type="VEuPathDB" id="TriTrypDB:Lsey_0192_0060"/>
<protein>
    <submittedName>
        <fullName evidence="4">Putative Gim5a protein</fullName>
    </submittedName>
</protein>
<name>A0A0N1IJQ7_LEPSE</name>
<keyword evidence="5" id="KW-1185">Reference proteome</keyword>